<dbReference type="GO" id="GO:0016020">
    <property type="term" value="C:membrane"/>
    <property type="evidence" value="ECO:0007669"/>
    <property type="project" value="InterPro"/>
</dbReference>
<dbReference type="GO" id="GO:0006508">
    <property type="term" value="P:proteolysis"/>
    <property type="evidence" value="ECO:0007669"/>
    <property type="project" value="UniProtKB-KW"/>
</dbReference>
<dbReference type="HAMAP" id="MF_00161">
    <property type="entry name" value="LspA"/>
    <property type="match status" value="1"/>
</dbReference>
<evidence type="ECO:0000313" key="8">
    <source>
        <dbReference type="EMBL" id="VAV84453.1"/>
    </source>
</evidence>
<keyword evidence="4 8" id="KW-0378">Hydrolase</keyword>
<dbReference type="NCBIfam" id="TIGR00077">
    <property type="entry name" value="lspA"/>
    <property type="match status" value="1"/>
</dbReference>
<dbReference type="PRINTS" id="PR00781">
    <property type="entry name" value="LIPOSIGPTASE"/>
</dbReference>
<dbReference type="AlphaFoldDB" id="A0A3B0RIT4"/>
<proteinExistence type="inferred from homology"/>
<evidence type="ECO:0000256" key="1">
    <source>
        <dbReference type="ARBA" id="ARBA00022475"/>
    </source>
</evidence>
<evidence type="ECO:0000256" key="4">
    <source>
        <dbReference type="ARBA" id="ARBA00022801"/>
    </source>
</evidence>
<gene>
    <name evidence="8" type="ORF">MNBD_BACTEROID02-129</name>
</gene>
<organism evidence="8">
    <name type="scientific">hydrothermal vent metagenome</name>
    <dbReference type="NCBI Taxonomy" id="652676"/>
    <lineage>
        <taxon>unclassified sequences</taxon>
        <taxon>metagenomes</taxon>
        <taxon>ecological metagenomes</taxon>
    </lineage>
</organism>
<dbReference type="GO" id="GO:0004190">
    <property type="term" value="F:aspartic-type endopeptidase activity"/>
    <property type="evidence" value="ECO:0007669"/>
    <property type="project" value="UniProtKB-EC"/>
</dbReference>
<keyword evidence="3 7" id="KW-0812">Transmembrane</keyword>
<keyword evidence="8" id="KW-0449">Lipoprotein</keyword>
<name>A0A3B0RIT4_9ZZZZ</name>
<keyword evidence="2" id="KW-0645">Protease</keyword>
<dbReference type="EC" id="3.4.23.36" evidence="8"/>
<keyword evidence="1" id="KW-1003">Cell membrane</keyword>
<evidence type="ECO:0000256" key="5">
    <source>
        <dbReference type="ARBA" id="ARBA00022989"/>
    </source>
</evidence>
<keyword evidence="5 7" id="KW-1133">Transmembrane helix</keyword>
<feature type="transmembrane region" description="Helical" evidence="7">
    <location>
        <begin position="68"/>
        <end position="87"/>
    </location>
</feature>
<feature type="transmembrane region" description="Helical" evidence="7">
    <location>
        <begin position="7"/>
        <end position="27"/>
    </location>
</feature>
<dbReference type="PROSITE" id="PS00855">
    <property type="entry name" value="SPASE_II"/>
    <property type="match status" value="1"/>
</dbReference>
<evidence type="ECO:0000256" key="6">
    <source>
        <dbReference type="ARBA" id="ARBA00023136"/>
    </source>
</evidence>
<feature type="transmembrane region" description="Helical" evidence="7">
    <location>
        <begin position="136"/>
        <end position="158"/>
    </location>
</feature>
<reference evidence="8" key="1">
    <citation type="submission" date="2018-06" db="EMBL/GenBank/DDBJ databases">
        <authorList>
            <person name="Zhirakovskaya E."/>
        </authorList>
    </citation>
    <scope>NUCLEOTIDE SEQUENCE</scope>
</reference>
<feature type="transmembrane region" description="Helical" evidence="7">
    <location>
        <begin position="94"/>
        <end position="116"/>
    </location>
</feature>
<dbReference type="EMBL" id="UOEB01000156">
    <property type="protein sequence ID" value="VAV84453.1"/>
    <property type="molecule type" value="Genomic_DNA"/>
</dbReference>
<keyword evidence="6 7" id="KW-0472">Membrane</keyword>
<accession>A0A3B0RIT4</accession>
<sequence length="162" mass="17985">MKLSRSAFIIVLIIVNIALDQISKIIVRTFVVAKSQTQIIGDYFTLHNVENEGAFLGLGSDLNPTVKIIVLLILPAIVLGFVTRYLFREKNMDRLSLIGFSCIIGGGIANVFDRIVYGSVTDFFHIDLGGVFRTGIFNVADMSVTFGMIMIITASFIYRKKK</sequence>
<dbReference type="Pfam" id="PF01252">
    <property type="entry name" value="Peptidase_A8"/>
    <property type="match status" value="1"/>
</dbReference>
<evidence type="ECO:0000256" key="7">
    <source>
        <dbReference type="SAM" id="Phobius"/>
    </source>
</evidence>
<evidence type="ECO:0000256" key="3">
    <source>
        <dbReference type="ARBA" id="ARBA00022692"/>
    </source>
</evidence>
<dbReference type="PANTHER" id="PTHR33695">
    <property type="entry name" value="LIPOPROTEIN SIGNAL PEPTIDASE"/>
    <property type="match status" value="1"/>
</dbReference>
<evidence type="ECO:0000256" key="2">
    <source>
        <dbReference type="ARBA" id="ARBA00022670"/>
    </source>
</evidence>
<dbReference type="InterPro" id="IPR001872">
    <property type="entry name" value="Peptidase_A8"/>
</dbReference>
<dbReference type="PANTHER" id="PTHR33695:SF1">
    <property type="entry name" value="LIPOPROTEIN SIGNAL PEPTIDASE"/>
    <property type="match status" value="1"/>
</dbReference>
<protein>
    <submittedName>
        <fullName evidence="8">Lipoprotein signal peptidase</fullName>
        <ecNumber evidence="8">3.4.23.36</ecNumber>
    </submittedName>
</protein>